<dbReference type="EMBL" id="KL198016">
    <property type="protein sequence ID" value="KDQ21450.1"/>
    <property type="molecule type" value="Genomic_DNA"/>
</dbReference>
<dbReference type="GO" id="GO:0043625">
    <property type="term" value="C:delta DNA polymerase complex"/>
    <property type="evidence" value="ECO:0007669"/>
    <property type="project" value="TreeGrafter"/>
</dbReference>
<evidence type="ECO:0000256" key="8">
    <source>
        <dbReference type="ARBA" id="ARBA00023242"/>
    </source>
</evidence>
<dbReference type="GO" id="GO:0003677">
    <property type="term" value="F:DNA binding"/>
    <property type="evidence" value="ECO:0007669"/>
    <property type="project" value="InterPro"/>
</dbReference>
<dbReference type="STRING" id="930990.A0A067N3B3"/>
<dbReference type="GO" id="GO:0006281">
    <property type="term" value="P:DNA repair"/>
    <property type="evidence" value="ECO:0007669"/>
    <property type="project" value="UniProtKB-ARBA"/>
</dbReference>
<dbReference type="CDD" id="cd07387">
    <property type="entry name" value="MPP_PolD2_C"/>
    <property type="match status" value="1"/>
</dbReference>
<dbReference type="InterPro" id="IPR040663">
    <property type="entry name" value="DNA_pol_D_N"/>
</dbReference>
<sequence length="478" mass="52364">MYTVQVPTVAQTRPRLPVTDPPEFPSFSLGSTNKSYKHQYANIYYTRLKTLRGAVEEAAALRWAKVPGKPKLVSRVLDVLKAQVCYVVGTVYMEMPLKPNVLEDIGKEHWLIAPPPRAKFNSPNDKFMLEDESGRVRLVGEVIEKKAQLVTGVIMGVLGLENSDGDFQVLDLCFPEMAPQKGLGTSSLQTTSGDAMDVDVQNEPQSSWVALVSGLDIGTVGPLGDAGDARFRLFVEYITGECGDVEDQTLSARISHLIIAGNSLIAPERTADDLKSSKRFANAGPAHTDAPMDTFTAGLSDLTRSLPVHILPGPTDPAGATLPQQSMPSAMFGKDVNHQGSQAFKSETNPAWIDIGGCHFLGTSGQPLDDIYKYVSDENRLEMARNTLRWRHMAPTAPDTLWCYPFFEEDPFVISQSPHVYFVGNQPEFKTDILKGEQGQCTRVILLPRFSQTGIIVLVNTASLEVKTLVLDLNLGEV</sequence>
<protein>
    <recommendedName>
        <fullName evidence="3">DNA-directed DNA polymerase</fullName>
        <ecNumber evidence="3">2.7.7.7</ecNumber>
    </recommendedName>
</protein>
<dbReference type="Pfam" id="PF18018">
    <property type="entry name" value="DNA_pol_D_N"/>
    <property type="match status" value="1"/>
</dbReference>
<comment type="catalytic activity">
    <reaction evidence="9">
        <text>DNA(n) + a 2'-deoxyribonucleoside 5'-triphosphate = DNA(n+1) + diphosphate</text>
        <dbReference type="Rhea" id="RHEA:22508"/>
        <dbReference type="Rhea" id="RHEA-COMP:17339"/>
        <dbReference type="Rhea" id="RHEA-COMP:17340"/>
        <dbReference type="ChEBI" id="CHEBI:33019"/>
        <dbReference type="ChEBI" id="CHEBI:61560"/>
        <dbReference type="ChEBI" id="CHEBI:173112"/>
        <dbReference type="EC" id="2.7.7.7"/>
    </reaction>
</comment>
<gene>
    <name evidence="12" type="ORF">BOTBODRAFT_203638</name>
</gene>
<dbReference type="Proteomes" id="UP000027195">
    <property type="component" value="Unassembled WGS sequence"/>
</dbReference>
<evidence type="ECO:0000256" key="5">
    <source>
        <dbReference type="ARBA" id="ARBA00022695"/>
    </source>
</evidence>
<evidence type="ECO:0000313" key="12">
    <source>
        <dbReference type="EMBL" id="KDQ21450.1"/>
    </source>
</evidence>
<dbReference type="AlphaFoldDB" id="A0A067N3B3"/>
<name>A0A067N3B3_BOTB1</name>
<keyword evidence="13" id="KW-1185">Reference proteome</keyword>
<dbReference type="HOGENOM" id="CLU_021763_1_0_1"/>
<dbReference type="InParanoid" id="A0A067N3B3"/>
<dbReference type="InterPro" id="IPR024826">
    <property type="entry name" value="DNA_pol_delta/II_ssu"/>
</dbReference>
<evidence type="ECO:0000256" key="2">
    <source>
        <dbReference type="ARBA" id="ARBA00006035"/>
    </source>
</evidence>
<evidence type="ECO:0000256" key="9">
    <source>
        <dbReference type="ARBA" id="ARBA00049244"/>
    </source>
</evidence>
<dbReference type="InterPro" id="IPR041863">
    <property type="entry name" value="PolD2_C"/>
</dbReference>
<evidence type="ECO:0000256" key="1">
    <source>
        <dbReference type="ARBA" id="ARBA00004123"/>
    </source>
</evidence>
<dbReference type="Gene3D" id="2.40.50.430">
    <property type="match status" value="1"/>
</dbReference>
<accession>A0A067N3B3</accession>
<evidence type="ECO:0000259" key="11">
    <source>
        <dbReference type="Pfam" id="PF18018"/>
    </source>
</evidence>
<organism evidence="12 13">
    <name type="scientific">Botryobasidium botryosum (strain FD-172 SS1)</name>
    <dbReference type="NCBI Taxonomy" id="930990"/>
    <lineage>
        <taxon>Eukaryota</taxon>
        <taxon>Fungi</taxon>
        <taxon>Dikarya</taxon>
        <taxon>Basidiomycota</taxon>
        <taxon>Agaricomycotina</taxon>
        <taxon>Agaricomycetes</taxon>
        <taxon>Cantharellales</taxon>
        <taxon>Botryobasidiaceae</taxon>
        <taxon>Botryobasidium</taxon>
    </lineage>
</organism>
<comment type="similarity">
    <text evidence="2">Belongs to the DNA polymerase delta/II small subunit family.</text>
</comment>
<evidence type="ECO:0000256" key="6">
    <source>
        <dbReference type="ARBA" id="ARBA00022705"/>
    </source>
</evidence>
<evidence type="ECO:0000256" key="3">
    <source>
        <dbReference type="ARBA" id="ARBA00012417"/>
    </source>
</evidence>
<dbReference type="InterPro" id="IPR007185">
    <property type="entry name" value="DNA_pol_a/d/e_bsu"/>
</dbReference>
<dbReference type="FunFam" id="2.40.50.430:FF:000002">
    <property type="entry name" value="DNA polymerase delta subunit"/>
    <property type="match status" value="1"/>
</dbReference>
<dbReference type="Gene3D" id="3.60.21.50">
    <property type="match status" value="1"/>
</dbReference>
<proteinExistence type="inferred from homology"/>
<keyword evidence="4" id="KW-0808">Transferase</keyword>
<keyword evidence="7" id="KW-0239">DNA-directed DNA polymerase</keyword>
<evidence type="ECO:0000313" key="13">
    <source>
        <dbReference type="Proteomes" id="UP000027195"/>
    </source>
</evidence>
<feature type="domain" description="DNA polymerase delta subunit OB-fold" evidence="11">
    <location>
        <begin position="39"/>
        <end position="171"/>
    </location>
</feature>
<dbReference type="GO" id="GO:0003887">
    <property type="term" value="F:DNA-directed DNA polymerase activity"/>
    <property type="evidence" value="ECO:0007669"/>
    <property type="project" value="UniProtKB-KW"/>
</dbReference>
<dbReference type="EC" id="2.7.7.7" evidence="3"/>
<comment type="subcellular location">
    <subcellularLocation>
        <location evidence="1">Nucleus</location>
    </subcellularLocation>
</comment>
<dbReference type="FunCoup" id="A0A067N3B3">
    <property type="interactions" value="365"/>
</dbReference>
<keyword evidence="8" id="KW-0539">Nucleus</keyword>
<dbReference type="PANTHER" id="PTHR10416">
    <property type="entry name" value="DNA POLYMERASE DELTA SUBUNIT 2"/>
    <property type="match status" value="1"/>
</dbReference>
<keyword evidence="6" id="KW-0235">DNA replication</keyword>
<evidence type="ECO:0000259" key="10">
    <source>
        <dbReference type="Pfam" id="PF04042"/>
    </source>
</evidence>
<dbReference type="Pfam" id="PF04042">
    <property type="entry name" value="DNA_pol_E_B"/>
    <property type="match status" value="1"/>
</dbReference>
<dbReference type="OrthoDB" id="3763at2759"/>
<reference evidence="13" key="1">
    <citation type="journal article" date="2014" name="Proc. Natl. Acad. Sci. U.S.A.">
        <title>Extensive sampling of basidiomycete genomes demonstrates inadequacy of the white-rot/brown-rot paradigm for wood decay fungi.</title>
        <authorList>
            <person name="Riley R."/>
            <person name="Salamov A.A."/>
            <person name="Brown D.W."/>
            <person name="Nagy L.G."/>
            <person name="Floudas D."/>
            <person name="Held B.W."/>
            <person name="Levasseur A."/>
            <person name="Lombard V."/>
            <person name="Morin E."/>
            <person name="Otillar R."/>
            <person name="Lindquist E.A."/>
            <person name="Sun H."/>
            <person name="LaButti K.M."/>
            <person name="Schmutz J."/>
            <person name="Jabbour D."/>
            <person name="Luo H."/>
            <person name="Baker S.E."/>
            <person name="Pisabarro A.G."/>
            <person name="Walton J.D."/>
            <person name="Blanchette R.A."/>
            <person name="Henrissat B."/>
            <person name="Martin F."/>
            <person name="Cullen D."/>
            <person name="Hibbett D.S."/>
            <person name="Grigoriev I.V."/>
        </authorList>
    </citation>
    <scope>NUCLEOTIDE SEQUENCE [LARGE SCALE GENOMIC DNA]</scope>
    <source>
        <strain evidence="13">FD-172 SS1</strain>
    </source>
</reference>
<evidence type="ECO:0000256" key="7">
    <source>
        <dbReference type="ARBA" id="ARBA00022932"/>
    </source>
</evidence>
<evidence type="ECO:0000256" key="4">
    <source>
        <dbReference type="ARBA" id="ARBA00022679"/>
    </source>
</evidence>
<feature type="domain" description="DNA polymerase alpha/delta/epsilon subunit B" evidence="10">
    <location>
        <begin position="211"/>
        <end position="430"/>
    </location>
</feature>
<dbReference type="PANTHER" id="PTHR10416:SF0">
    <property type="entry name" value="DNA POLYMERASE DELTA SUBUNIT 2"/>
    <property type="match status" value="1"/>
</dbReference>
<dbReference type="GO" id="GO:0006273">
    <property type="term" value="P:lagging strand elongation"/>
    <property type="evidence" value="ECO:0007669"/>
    <property type="project" value="UniProtKB-ARBA"/>
</dbReference>
<keyword evidence="5" id="KW-0548">Nucleotidyltransferase</keyword>